<gene>
    <name evidence="2" type="ORF">CDD80_1746</name>
</gene>
<dbReference type="Proteomes" id="UP000226431">
    <property type="component" value="Unassembled WGS sequence"/>
</dbReference>
<keyword evidence="3" id="KW-1185">Reference proteome</keyword>
<accession>A0A2C5XW36</accession>
<proteinExistence type="predicted"/>
<evidence type="ECO:0000313" key="3">
    <source>
        <dbReference type="Proteomes" id="UP000226431"/>
    </source>
</evidence>
<organism evidence="2 3">
    <name type="scientific">Ophiocordyceps camponoti-rufipedis</name>
    <dbReference type="NCBI Taxonomy" id="2004952"/>
    <lineage>
        <taxon>Eukaryota</taxon>
        <taxon>Fungi</taxon>
        <taxon>Dikarya</taxon>
        <taxon>Ascomycota</taxon>
        <taxon>Pezizomycotina</taxon>
        <taxon>Sordariomycetes</taxon>
        <taxon>Hypocreomycetidae</taxon>
        <taxon>Hypocreales</taxon>
        <taxon>Ophiocordycipitaceae</taxon>
        <taxon>Ophiocordyceps</taxon>
    </lineage>
</organism>
<keyword evidence="1" id="KW-1133">Transmembrane helix</keyword>
<dbReference type="EMBL" id="NJES01001759">
    <property type="protein sequence ID" value="PHH59646.1"/>
    <property type="molecule type" value="Genomic_DNA"/>
</dbReference>
<evidence type="ECO:0000256" key="1">
    <source>
        <dbReference type="SAM" id="Phobius"/>
    </source>
</evidence>
<name>A0A2C5XW36_9HYPO</name>
<sequence>MHQIVQRIRKLAPILHAIRPRRQRRTRTGTGTGPLMPSAAGDGSWSAVGVVARAHAVLSTQTFRFALHLCVAAAAVLGFFLGYHPLDPPSLFLVSSLALVGASTR</sequence>
<dbReference type="AlphaFoldDB" id="A0A2C5XW36"/>
<comment type="caution">
    <text evidence="2">The sequence shown here is derived from an EMBL/GenBank/DDBJ whole genome shotgun (WGS) entry which is preliminary data.</text>
</comment>
<reference evidence="2 3" key="1">
    <citation type="submission" date="2017-06" db="EMBL/GenBank/DDBJ databases">
        <title>Ant-infecting Ophiocordyceps genomes reveal a high diversity of potential behavioral manipulation genes and a possible major role for enterotoxins.</title>
        <authorList>
            <person name="De Bekker C."/>
            <person name="Evans H.C."/>
            <person name="Brachmann A."/>
            <person name="Hughes D.P."/>
        </authorList>
    </citation>
    <scope>NUCLEOTIDE SEQUENCE [LARGE SCALE GENOMIC DNA]</scope>
    <source>
        <strain evidence="2 3">Map16</strain>
    </source>
</reference>
<keyword evidence="1" id="KW-0812">Transmembrane</keyword>
<feature type="transmembrane region" description="Helical" evidence="1">
    <location>
        <begin position="65"/>
        <end position="83"/>
    </location>
</feature>
<protein>
    <submittedName>
        <fullName evidence="2">Uncharacterized protein</fullName>
    </submittedName>
</protein>
<keyword evidence="1" id="KW-0472">Membrane</keyword>
<evidence type="ECO:0000313" key="2">
    <source>
        <dbReference type="EMBL" id="PHH59646.1"/>
    </source>
</evidence>